<protein>
    <submittedName>
        <fullName evidence="11">Pumilio homolog 9</fullName>
    </submittedName>
</protein>
<dbReference type="InterPro" id="IPR016024">
    <property type="entry name" value="ARM-type_fold"/>
</dbReference>
<feature type="repeat" description="Pumilio" evidence="7">
    <location>
        <begin position="372"/>
        <end position="407"/>
    </location>
</feature>
<evidence type="ECO:0000259" key="9">
    <source>
        <dbReference type="PROSITE" id="PS50303"/>
    </source>
</evidence>
<feature type="repeat" description="Pumilio" evidence="7">
    <location>
        <begin position="444"/>
        <end position="480"/>
    </location>
</feature>
<dbReference type="GO" id="GO:0003729">
    <property type="term" value="F:mRNA binding"/>
    <property type="evidence" value="ECO:0007669"/>
    <property type="project" value="TreeGrafter"/>
</dbReference>
<reference evidence="11" key="2">
    <citation type="submission" date="2025-08" db="UniProtKB">
        <authorList>
            <consortium name="RefSeq"/>
        </authorList>
    </citation>
    <scope>IDENTIFICATION</scope>
    <source>
        <tissue evidence="11">Leaf</tissue>
    </source>
</reference>
<reference evidence="10" key="1">
    <citation type="journal article" date="2019" name="Database">
        <title>The radish genome database (RadishGD): an integrated information resource for radish genomics.</title>
        <authorList>
            <person name="Yu H.J."/>
            <person name="Baek S."/>
            <person name="Lee Y.J."/>
            <person name="Cho A."/>
            <person name="Mun J.H."/>
        </authorList>
    </citation>
    <scope>NUCLEOTIDE SEQUENCE [LARGE SCALE GENOMIC DNA]</scope>
    <source>
        <strain evidence="10">cv. WK10039</strain>
    </source>
</reference>
<feature type="repeat" description="Pumilio" evidence="7">
    <location>
        <begin position="513"/>
        <end position="550"/>
    </location>
</feature>
<dbReference type="KEGG" id="rsz:108858676"/>
<dbReference type="SUPFAM" id="SSF48371">
    <property type="entry name" value="ARM repeat"/>
    <property type="match status" value="1"/>
</dbReference>
<evidence type="ECO:0000256" key="6">
    <source>
        <dbReference type="ARBA" id="ARBA00058490"/>
    </source>
</evidence>
<dbReference type="OrthoDB" id="668540at2759"/>
<dbReference type="FunFam" id="1.25.10.10:FF:000237">
    <property type="entry name" value="Pumilio homolog 9"/>
    <property type="match status" value="1"/>
</dbReference>
<gene>
    <name evidence="11" type="primary">LOC108858676</name>
</gene>
<organism evidence="10 11">
    <name type="scientific">Raphanus sativus</name>
    <name type="common">Radish</name>
    <name type="synonym">Raphanus raphanistrum var. sativus</name>
    <dbReference type="NCBI Taxonomy" id="3726"/>
    <lineage>
        <taxon>Eukaryota</taxon>
        <taxon>Viridiplantae</taxon>
        <taxon>Streptophyta</taxon>
        <taxon>Embryophyta</taxon>
        <taxon>Tracheophyta</taxon>
        <taxon>Spermatophyta</taxon>
        <taxon>Magnoliopsida</taxon>
        <taxon>eudicotyledons</taxon>
        <taxon>Gunneridae</taxon>
        <taxon>Pentapetalae</taxon>
        <taxon>rosids</taxon>
        <taxon>malvids</taxon>
        <taxon>Brassicales</taxon>
        <taxon>Brassicaceae</taxon>
        <taxon>Brassiceae</taxon>
        <taxon>Raphanus</taxon>
    </lineage>
</organism>
<dbReference type="InterPro" id="IPR001313">
    <property type="entry name" value="Pumilio_RNA-bd_rpt"/>
</dbReference>
<dbReference type="PROSITE" id="PS50303">
    <property type="entry name" value="PUM_HD"/>
    <property type="match status" value="1"/>
</dbReference>
<dbReference type="Pfam" id="PF22493">
    <property type="entry name" value="PUF_NOP9"/>
    <property type="match status" value="1"/>
</dbReference>
<dbReference type="GO" id="GO:0006417">
    <property type="term" value="P:regulation of translation"/>
    <property type="evidence" value="ECO:0007669"/>
    <property type="project" value="UniProtKB-KW"/>
</dbReference>
<feature type="repeat" description="Pumilio" evidence="7">
    <location>
        <begin position="332"/>
        <end position="370"/>
    </location>
</feature>
<dbReference type="CDD" id="cd07920">
    <property type="entry name" value="Pumilio"/>
    <property type="match status" value="1"/>
</dbReference>
<keyword evidence="3" id="KW-0677">Repeat</keyword>
<evidence type="ECO:0000313" key="11">
    <source>
        <dbReference type="RefSeq" id="XP_056842759.1"/>
    </source>
</evidence>
<feature type="repeat" description="Pumilio" evidence="7">
    <location>
        <begin position="408"/>
        <end position="443"/>
    </location>
</feature>
<evidence type="ECO:0000256" key="5">
    <source>
        <dbReference type="ARBA" id="ARBA00022884"/>
    </source>
</evidence>
<dbReference type="PROSITE" id="PS50302">
    <property type="entry name" value="PUM"/>
    <property type="match status" value="6"/>
</dbReference>
<dbReference type="Gene3D" id="1.25.10.10">
    <property type="entry name" value="Leucine-rich Repeat Variant"/>
    <property type="match status" value="1"/>
</dbReference>
<proteinExistence type="predicted"/>
<evidence type="ECO:0000256" key="4">
    <source>
        <dbReference type="ARBA" id="ARBA00022845"/>
    </source>
</evidence>
<dbReference type="PANTHER" id="PTHR12537">
    <property type="entry name" value="RNA BINDING PROTEIN PUMILIO-RELATED"/>
    <property type="match status" value="1"/>
</dbReference>
<evidence type="ECO:0000313" key="10">
    <source>
        <dbReference type="Proteomes" id="UP000504610"/>
    </source>
</evidence>
<feature type="region of interest" description="Disordered" evidence="8">
    <location>
        <begin position="1"/>
        <end position="38"/>
    </location>
</feature>
<dbReference type="RefSeq" id="XP_056842759.1">
    <property type="nucleotide sequence ID" value="XM_056986779.1"/>
</dbReference>
<dbReference type="GeneID" id="108858676"/>
<feature type="domain" description="PUM-HD" evidence="9">
    <location>
        <begin position="233"/>
        <end position="575"/>
    </location>
</feature>
<keyword evidence="2" id="KW-0963">Cytoplasm</keyword>
<dbReference type="AlphaFoldDB" id="A0A9W3BU27"/>
<evidence type="ECO:0000256" key="7">
    <source>
        <dbReference type="PROSITE-ProRule" id="PRU00317"/>
    </source>
</evidence>
<accession>A0A9W3BU27</accession>
<dbReference type="InterPro" id="IPR033712">
    <property type="entry name" value="Pumilio_RNA-bd"/>
</dbReference>
<dbReference type="InterPro" id="IPR011989">
    <property type="entry name" value="ARM-like"/>
</dbReference>
<dbReference type="SMART" id="SM00025">
    <property type="entry name" value="Pumilio"/>
    <property type="match status" value="8"/>
</dbReference>
<evidence type="ECO:0000256" key="2">
    <source>
        <dbReference type="ARBA" id="ARBA00022490"/>
    </source>
</evidence>
<dbReference type="PANTHER" id="PTHR12537:SF136">
    <property type="entry name" value="PUMILIO HOMOLOG 9-RELATED"/>
    <property type="match status" value="1"/>
</dbReference>
<dbReference type="GO" id="GO:0005737">
    <property type="term" value="C:cytoplasm"/>
    <property type="evidence" value="ECO:0007669"/>
    <property type="project" value="UniProtKB-SubCell"/>
</dbReference>
<comment type="function">
    <text evidence="6">Sequence-specific RNA-binding protein that regulates translation and mRNA stability by binding the 3'-UTR of target mRNAs.</text>
</comment>
<dbReference type="InterPro" id="IPR033133">
    <property type="entry name" value="PUM-HD"/>
</dbReference>
<feature type="repeat" description="Pumilio" evidence="7">
    <location>
        <begin position="296"/>
        <end position="331"/>
    </location>
</feature>
<evidence type="ECO:0000256" key="3">
    <source>
        <dbReference type="ARBA" id="ARBA00022737"/>
    </source>
</evidence>
<evidence type="ECO:0000256" key="1">
    <source>
        <dbReference type="ARBA" id="ARBA00004496"/>
    </source>
</evidence>
<name>A0A9W3BU27_RAPSA</name>
<keyword evidence="10" id="KW-1185">Reference proteome</keyword>
<keyword evidence="4" id="KW-0810">Translation regulation</keyword>
<dbReference type="Proteomes" id="UP000504610">
    <property type="component" value="Chromosome 1"/>
</dbReference>
<sequence length="575" mass="64016">MFEENFMGFDGDFSRGRGSDHHHRRLPPPRDFGSSGGNLDTNPFLKSYDTKTTTDVVGLCKKLNEMGISCDMSIWSRPGPIRVDPGDFGSSSRRTLHEFPDGASRIRNTTSYGVSPAELSFLGLQDSVNPNGLREMMALKNQRDALLDHINRPIIKRSPPCLSLGNDAFHGSSLMFERTRVSRALPDIDGDGSYYPHDTLRGLSLGNDPLMCGGRNNRASRALAAAAAMEAGSGPSLIRQGPSYGHNMMRSDLPLDLASMVNIYGSVNLMGKDQIGCRFLQKLVDEGLFVDALFIQVINHVGELSMDPFGNYLVQKLLEACDEERRTMIVSALTSKPTELLKICLNNYGTRVVQKMIETVKTKQQIGMVKSGLKPGFLSLVKDLNGNHVIQTCLTTLGPNDTKFVLEAATKYCAEIATHRHGCCVLQCCVSNSVGEQRERLVNEISRNSLHLSQDPFGNYVVQYLIEQKVSAAKLLMQFRMHYAELATQKFSSHVMEKCLRIYPESRAEIVRELLSVPNFEHLLHDPFGNYVIQTALSVTKGPVRASLVEKVHRYGKLKFSPYCKKIFSKTILKR</sequence>
<keyword evidence="5" id="KW-0694">RNA-binding</keyword>
<evidence type="ECO:0000256" key="8">
    <source>
        <dbReference type="SAM" id="MobiDB-lite"/>
    </source>
</evidence>
<comment type="subcellular location">
    <subcellularLocation>
        <location evidence="1">Cytoplasm</location>
    </subcellularLocation>
</comment>